<name>H1S6C4_9BURK</name>
<dbReference type="RefSeq" id="WP_006158968.1">
    <property type="nucleotide sequence ID" value="NZ_AHJE01000042.1"/>
</dbReference>
<protein>
    <submittedName>
        <fullName evidence="2">Fe2+-dicitrate sensor, membrane protein</fullName>
    </submittedName>
</protein>
<evidence type="ECO:0000313" key="2">
    <source>
        <dbReference type="EMBL" id="EHP41948.1"/>
    </source>
</evidence>
<reference evidence="2 3" key="1">
    <citation type="journal article" date="2012" name="J. Bacteriol.">
        <title>De Novo Genome Project of Cupriavidus basilensis OR16.</title>
        <authorList>
            <person name="Cserhati M."/>
            <person name="Kriszt B."/>
            <person name="Szoboszlay S."/>
            <person name="Toth A."/>
            <person name="Szabo I."/>
            <person name="Tancsics A."/>
            <person name="Nagy I."/>
            <person name="Horvath B."/>
            <person name="Nagy I."/>
            <person name="Kukolya J."/>
        </authorList>
    </citation>
    <scope>NUCLEOTIDE SEQUENCE [LARGE SCALE GENOMIC DNA]</scope>
    <source>
        <strain evidence="2 3">OR16</strain>
    </source>
</reference>
<dbReference type="PATRIC" id="fig|1127483.3.peg.3451"/>
<accession>H1S6C4</accession>
<sequence length="122" mass="13829">MNPPLQRERTLDAIERQALAWVRRVASGEMTPADGAALRRWCMADPAHKAAFAVARQRWQQLGEASQLAVARNPASLRIAETRRTPNWQRRAISRWCHEPGQCARTTALPLASSAGWRWLMM</sequence>
<evidence type="ECO:0000259" key="1">
    <source>
        <dbReference type="Pfam" id="PF16220"/>
    </source>
</evidence>
<dbReference type="InterPro" id="IPR032623">
    <property type="entry name" value="FecR_N"/>
</dbReference>
<gene>
    <name evidence="2" type="ORF">OR16_17182</name>
</gene>
<dbReference type="Pfam" id="PF16220">
    <property type="entry name" value="DUF4880"/>
    <property type="match status" value="1"/>
</dbReference>
<dbReference type="OrthoDB" id="1100567at2"/>
<dbReference type="EMBL" id="AHJE01000042">
    <property type="protein sequence ID" value="EHP41948.1"/>
    <property type="molecule type" value="Genomic_DNA"/>
</dbReference>
<organism evidence="2 3">
    <name type="scientific">Cupriavidus basilensis OR16</name>
    <dbReference type="NCBI Taxonomy" id="1127483"/>
    <lineage>
        <taxon>Bacteria</taxon>
        <taxon>Pseudomonadati</taxon>
        <taxon>Pseudomonadota</taxon>
        <taxon>Betaproteobacteria</taxon>
        <taxon>Burkholderiales</taxon>
        <taxon>Burkholderiaceae</taxon>
        <taxon>Cupriavidus</taxon>
    </lineage>
</organism>
<proteinExistence type="predicted"/>
<comment type="caution">
    <text evidence="2">The sequence shown here is derived from an EMBL/GenBank/DDBJ whole genome shotgun (WGS) entry which is preliminary data.</text>
</comment>
<dbReference type="AlphaFoldDB" id="H1S6C4"/>
<feature type="domain" description="FecR N-terminal" evidence="1">
    <location>
        <begin position="16"/>
        <end position="55"/>
    </location>
</feature>
<evidence type="ECO:0000313" key="3">
    <source>
        <dbReference type="Proteomes" id="UP000005808"/>
    </source>
</evidence>
<dbReference type="Proteomes" id="UP000005808">
    <property type="component" value="Unassembled WGS sequence"/>
</dbReference>